<accession>A0A2N9FUM9</accession>
<name>A0A2N9FUM9_FAGSY</name>
<dbReference type="CDD" id="cd09272">
    <property type="entry name" value="RNase_HI_RT_Ty1"/>
    <property type="match status" value="1"/>
</dbReference>
<evidence type="ECO:0000256" key="1">
    <source>
        <dbReference type="SAM" id="MobiDB-lite"/>
    </source>
</evidence>
<reference evidence="4" key="1">
    <citation type="submission" date="2018-02" db="EMBL/GenBank/DDBJ databases">
        <authorList>
            <person name="Cohen D.B."/>
            <person name="Kent A.D."/>
        </authorList>
    </citation>
    <scope>NUCLEOTIDE SEQUENCE</scope>
</reference>
<evidence type="ECO:0000259" key="2">
    <source>
        <dbReference type="Pfam" id="PF07727"/>
    </source>
</evidence>
<feature type="domain" description="Retrotransposon Copia-like N-terminal" evidence="3">
    <location>
        <begin position="31"/>
        <end position="66"/>
    </location>
</feature>
<feature type="region of interest" description="Disordered" evidence="1">
    <location>
        <begin position="1"/>
        <end position="21"/>
    </location>
</feature>
<evidence type="ECO:0008006" key="5">
    <source>
        <dbReference type="Google" id="ProtNLM"/>
    </source>
</evidence>
<evidence type="ECO:0000259" key="3">
    <source>
        <dbReference type="Pfam" id="PF14244"/>
    </source>
</evidence>
<dbReference type="AlphaFoldDB" id="A0A2N9FUM9"/>
<dbReference type="EMBL" id="OIVN01001186">
    <property type="protein sequence ID" value="SPC90883.1"/>
    <property type="molecule type" value="Genomic_DNA"/>
</dbReference>
<feature type="compositionally biased region" description="Polar residues" evidence="1">
    <location>
        <begin position="1"/>
        <end position="18"/>
    </location>
</feature>
<proteinExistence type="predicted"/>
<dbReference type="Pfam" id="PF07727">
    <property type="entry name" value="RVT_2"/>
    <property type="match status" value="1"/>
</dbReference>
<dbReference type="PANTHER" id="PTHR34222">
    <property type="entry name" value="GAG_PRE-INTEGRS DOMAIN-CONTAINING PROTEIN"/>
    <property type="match status" value="1"/>
</dbReference>
<dbReference type="InterPro" id="IPR043502">
    <property type="entry name" value="DNA/RNA_pol_sf"/>
</dbReference>
<feature type="domain" description="Reverse transcriptase Ty1/copia-type" evidence="2">
    <location>
        <begin position="522"/>
        <end position="607"/>
    </location>
</feature>
<dbReference type="SUPFAM" id="SSF56672">
    <property type="entry name" value="DNA/RNA polymerases"/>
    <property type="match status" value="1"/>
</dbReference>
<dbReference type="Pfam" id="PF14244">
    <property type="entry name" value="Retrotran_gag_3"/>
    <property type="match status" value="1"/>
</dbReference>
<dbReference type="InterPro" id="IPR013103">
    <property type="entry name" value="RVT_2"/>
</dbReference>
<dbReference type="PANTHER" id="PTHR34222:SF99">
    <property type="entry name" value="PROTEIN, PUTATIVE-RELATED"/>
    <property type="match status" value="1"/>
</dbReference>
<sequence length="756" mass="84860">MASKNVSKEITTSATSFSLDDRPPSSPYYLHASDNSSLRLVNEPLTGDNFQSLTIKNKLGFVDGSIGPSKEGVHSTVLYKKTACEIWTILRNRFSQSNGPQIFQVEQAIGSLSQSQVFVTDYYTRLQGFWEELLNYRPILVCTCVLSCSCGEMREVVENYHQACLMQFLMGLNETFTQVRGQILLMDPMPHIDRVFPLLRQEERQRSIGQLNVPHVESTALLCKSKPIRSTPPKQNFQKRDKPTCTYCGFIGHTVDKCYKVHGYPPGYRTKGKGPMANQVTHNTPGTNAMAVNEEMFHFQLSQLQAQCQQLLAVLKTKSVISNTPKTPNPNVTHQALANTAPSSSLPVHSMSGLHPLEDDWTGNNTSLPTSVQSSNNASLYTFVQPTSMQLWHYRLRHSSFDRHSSRPKHAPAYLQDYHCNLASSIPPPNSSTMYLIDKTLYYSHLSIAHKASKLAISTLVEPSFYHEAVFSPNWCEAMDKELAALEANHTWVLTALQFGKHPISCNGYIRSSLNLMEALRGSTCIGLLVYVDDILIASNNLESVKVFITFLDQQFKLKDLGPAKYFLSLELARSHKGISLCQRKYALDILQDSGFLGSKPVKFPMEHLKLRKDQGELLTDPNWAGCPDIRRSITGFCIFLGDSLISWRSKKQTVVSRSSAEVEYKAMAVATCELTWPLALLQDFCVPHPTALVLFYDNQAALHITANPVFHEITKHIEVDCHFIRDKIQDGLLKTFHVSSSHQLADIFTKPLGFV</sequence>
<organism evidence="4">
    <name type="scientific">Fagus sylvatica</name>
    <name type="common">Beechnut</name>
    <dbReference type="NCBI Taxonomy" id="28930"/>
    <lineage>
        <taxon>Eukaryota</taxon>
        <taxon>Viridiplantae</taxon>
        <taxon>Streptophyta</taxon>
        <taxon>Embryophyta</taxon>
        <taxon>Tracheophyta</taxon>
        <taxon>Spermatophyta</taxon>
        <taxon>Magnoliopsida</taxon>
        <taxon>eudicotyledons</taxon>
        <taxon>Gunneridae</taxon>
        <taxon>Pentapetalae</taxon>
        <taxon>rosids</taxon>
        <taxon>fabids</taxon>
        <taxon>Fagales</taxon>
        <taxon>Fagaceae</taxon>
        <taxon>Fagus</taxon>
    </lineage>
</organism>
<evidence type="ECO:0000313" key="4">
    <source>
        <dbReference type="EMBL" id="SPC90883.1"/>
    </source>
</evidence>
<protein>
    <recommendedName>
        <fullName evidence="5">Reverse transcriptase Ty1/copia-type domain-containing protein</fullName>
    </recommendedName>
</protein>
<dbReference type="InterPro" id="IPR029472">
    <property type="entry name" value="Copia-like_N"/>
</dbReference>
<gene>
    <name evidence="4" type="ORF">FSB_LOCUS18765</name>
</gene>